<evidence type="ECO:0000313" key="2">
    <source>
        <dbReference type="Proteomes" id="UP000254720"/>
    </source>
</evidence>
<dbReference type="RefSeq" id="WP_114833305.1">
    <property type="nucleotide sequence ID" value="NZ_LR699114.1"/>
</dbReference>
<accession>A0A370GZ57</accession>
<proteinExistence type="predicted"/>
<dbReference type="AlphaFoldDB" id="A0A370GZ57"/>
<evidence type="ECO:0000313" key="1">
    <source>
        <dbReference type="EMBL" id="RDI48790.1"/>
    </source>
</evidence>
<protein>
    <submittedName>
        <fullName evidence="1">Uncharacterized protein</fullName>
    </submittedName>
</protein>
<organism evidence="1 2">
    <name type="scientific">Aquicella lusitana</name>
    <dbReference type="NCBI Taxonomy" id="254246"/>
    <lineage>
        <taxon>Bacteria</taxon>
        <taxon>Pseudomonadati</taxon>
        <taxon>Pseudomonadota</taxon>
        <taxon>Gammaproteobacteria</taxon>
        <taxon>Legionellales</taxon>
        <taxon>Coxiellaceae</taxon>
        <taxon>Aquicella</taxon>
    </lineage>
</organism>
<gene>
    <name evidence="1" type="ORF">C8D86_10169</name>
</gene>
<name>A0A370GZ57_9COXI</name>
<dbReference type="EMBL" id="QQAX01000001">
    <property type="protein sequence ID" value="RDI48790.1"/>
    <property type="molecule type" value="Genomic_DNA"/>
</dbReference>
<keyword evidence="2" id="KW-1185">Reference proteome</keyword>
<dbReference type="Proteomes" id="UP000254720">
    <property type="component" value="Unassembled WGS sequence"/>
</dbReference>
<sequence>MIEKSQDESIADAINTITEKLGSLLLQEFLKLPQDLQINLVLIKSAQLLLANILCQVAANNEELEKIADDQGAEMKELTYTCAVTGFSNKFDINKH</sequence>
<comment type="caution">
    <text evidence="1">The sequence shown here is derived from an EMBL/GenBank/DDBJ whole genome shotgun (WGS) entry which is preliminary data.</text>
</comment>
<reference evidence="1 2" key="1">
    <citation type="submission" date="2018-07" db="EMBL/GenBank/DDBJ databases">
        <title>Genomic Encyclopedia of Type Strains, Phase IV (KMG-IV): sequencing the most valuable type-strain genomes for metagenomic binning, comparative biology and taxonomic classification.</title>
        <authorList>
            <person name="Goeker M."/>
        </authorList>
    </citation>
    <scope>NUCLEOTIDE SEQUENCE [LARGE SCALE GENOMIC DNA]</scope>
    <source>
        <strain evidence="1 2">DSM 16500</strain>
    </source>
</reference>